<feature type="domain" description="CD-NTase-associated protein 12/Pycsar effector protein TIR" evidence="1">
    <location>
        <begin position="2"/>
        <end position="62"/>
    </location>
</feature>
<evidence type="ECO:0000313" key="2">
    <source>
        <dbReference type="EMBL" id="BBC32169.1"/>
    </source>
</evidence>
<accession>A0ABN5VGB4</accession>
<organism evidence="2 3">
    <name type="scientific">Streptomyces graminofaciens</name>
    <dbReference type="NCBI Taxonomy" id="68212"/>
    <lineage>
        <taxon>Bacteria</taxon>
        <taxon>Bacillati</taxon>
        <taxon>Actinomycetota</taxon>
        <taxon>Actinomycetes</taxon>
        <taxon>Kitasatosporales</taxon>
        <taxon>Streptomycetaceae</taxon>
        <taxon>Streptomyces</taxon>
    </lineage>
</organism>
<dbReference type="EMBL" id="AP018448">
    <property type="protein sequence ID" value="BBC32169.1"/>
    <property type="molecule type" value="Genomic_DNA"/>
</dbReference>
<evidence type="ECO:0000313" key="3">
    <source>
        <dbReference type="Proteomes" id="UP001321542"/>
    </source>
</evidence>
<reference evidence="2 3" key="1">
    <citation type="journal article" date="2010" name="ChemBioChem">
        <title>Cloning and characterization of the biosynthetic gene cluster of 16-membered macrolide antibiotic FD-891: involvement of a dual functional cytochrome P450 monooxygenase catalyzing epoxidation and hydroxylation.</title>
        <authorList>
            <person name="Kudo F."/>
            <person name="Motegi A."/>
            <person name="Mizoue K."/>
            <person name="Eguchi T."/>
        </authorList>
    </citation>
    <scope>NUCLEOTIDE SEQUENCE [LARGE SCALE GENOMIC DNA]</scope>
    <source>
        <strain evidence="2 3">A-8890</strain>
    </source>
</reference>
<evidence type="ECO:0000259" key="1">
    <source>
        <dbReference type="Pfam" id="PF10137"/>
    </source>
</evidence>
<protein>
    <recommendedName>
        <fullName evidence="1">CD-NTase-associated protein 12/Pycsar effector protein TIR domain-containing protein</fullName>
    </recommendedName>
</protein>
<gene>
    <name evidence="2" type="ORF">SGFS_034630</name>
</gene>
<proteinExistence type="predicted"/>
<dbReference type="Proteomes" id="UP001321542">
    <property type="component" value="Chromosome"/>
</dbReference>
<sequence length="150" mass="16714">MLTSDDMTVTRGVERPAARDNVLFELGLFIGALGRERTYMLYDRTNPPSLPTDLAGIVPALFQPRDDGDLLKAVARPCYDIRRHIERLGLRPDRALRNLQQATTTVEAAGASVQKLIRLLAESRVLEMDVFTQYFGGMIGPGELAEVKRN</sequence>
<reference evidence="2 3" key="2">
    <citation type="journal article" date="2023" name="ChemBioChem">
        <title>Acyltransferase Domain Exchange between Two Independent Type I Polyketide Synthases in the Same Producer Strain of Macrolide Antibiotics.</title>
        <authorList>
            <person name="Kudo F."/>
            <person name="Kishikawa K."/>
            <person name="Tsuboi K."/>
            <person name="Kido T."/>
            <person name="Usui T."/>
            <person name="Hashimoto J."/>
            <person name="Shin-Ya K."/>
            <person name="Miyanaga A."/>
            <person name="Eguchi T."/>
        </authorList>
    </citation>
    <scope>NUCLEOTIDE SEQUENCE [LARGE SCALE GENOMIC DNA]</scope>
    <source>
        <strain evidence="2 3">A-8890</strain>
    </source>
</reference>
<dbReference type="InterPro" id="IPR019302">
    <property type="entry name" value="CAP12/PCTIR_TIR_dom"/>
</dbReference>
<keyword evidence="3" id="KW-1185">Reference proteome</keyword>
<dbReference type="Pfam" id="PF10137">
    <property type="entry name" value="CAP12-PCTIR_TIR"/>
    <property type="match status" value="1"/>
</dbReference>
<name>A0ABN5VGB4_9ACTN</name>